<evidence type="ECO:0000256" key="1">
    <source>
        <dbReference type="ARBA" id="ARBA00009324"/>
    </source>
</evidence>
<comment type="caution">
    <text evidence="3">The sequence shown here is derived from an EMBL/GenBank/DDBJ whole genome shotgun (WGS) entry which is preliminary data.</text>
</comment>
<dbReference type="InterPro" id="IPR002083">
    <property type="entry name" value="MATH/TRAF_dom"/>
</dbReference>
<dbReference type="PANTHER" id="PTHR46162:SF47">
    <property type="entry name" value="TRAF-LIKE FAMILY PROTEIN-RELATED"/>
    <property type="match status" value="1"/>
</dbReference>
<accession>A0A8S9KFP0</accession>
<dbReference type="Gene3D" id="2.60.210.10">
    <property type="entry name" value="Apoptosis, Tumor Necrosis Factor Receptor Associated Protein 2, Chain A"/>
    <property type="match status" value="2"/>
</dbReference>
<dbReference type="EMBL" id="QGKY02000164">
    <property type="protein sequence ID" value="KAF2593059.1"/>
    <property type="molecule type" value="Genomic_DNA"/>
</dbReference>
<dbReference type="GO" id="GO:0008610">
    <property type="term" value="P:lipid biosynthetic process"/>
    <property type="evidence" value="ECO:0007669"/>
    <property type="project" value="InterPro"/>
</dbReference>
<evidence type="ECO:0000313" key="3">
    <source>
        <dbReference type="EMBL" id="KAF2593059.1"/>
    </source>
</evidence>
<dbReference type="InterPro" id="IPR006694">
    <property type="entry name" value="Fatty_acid_hydroxylase"/>
</dbReference>
<reference evidence="3" key="1">
    <citation type="submission" date="2019-12" db="EMBL/GenBank/DDBJ databases">
        <title>Genome sequencing and annotation of Brassica cretica.</title>
        <authorList>
            <person name="Studholme D.J."/>
            <person name="Sarris P.F."/>
        </authorList>
    </citation>
    <scope>NUCLEOTIDE SEQUENCE</scope>
    <source>
        <strain evidence="3">PFS-102/07</strain>
        <tissue evidence="3">Leaf</tissue>
    </source>
</reference>
<feature type="domain" description="MATH" evidence="2">
    <location>
        <begin position="19"/>
        <end position="158"/>
    </location>
</feature>
<name>A0A8S9KFP0_BRACR</name>
<dbReference type="PROSITE" id="PS50144">
    <property type="entry name" value="MATH"/>
    <property type="match status" value="2"/>
</dbReference>
<dbReference type="AlphaFoldDB" id="A0A8S9KFP0"/>
<proteinExistence type="inferred from homology"/>
<dbReference type="CDD" id="cd00121">
    <property type="entry name" value="MATH"/>
    <property type="match status" value="2"/>
</dbReference>
<dbReference type="Pfam" id="PF04116">
    <property type="entry name" value="FA_hydroxylase"/>
    <property type="match status" value="1"/>
</dbReference>
<organism evidence="3">
    <name type="scientific">Brassica cretica</name>
    <name type="common">Mustard</name>
    <dbReference type="NCBI Taxonomy" id="69181"/>
    <lineage>
        <taxon>Eukaryota</taxon>
        <taxon>Viridiplantae</taxon>
        <taxon>Streptophyta</taxon>
        <taxon>Embryophyta</taxon>
        <taxon>Tracheophyta</taxon>
        <taxon>Spermatophyta</taxon>
        <taxon>Magnoliopsida</taxon>
        <taxon>eudicotyledons</taxon>
        <taxon>Gunneridae</taxon>
        <taxon>Pentapetalae</taxon>
        <taxon>rosids</taxon>
        <taxon>malvids</taxon>
        <taxon>Brassicales</taxon>
        <taxon>Brassicaceae</taxon>
        <taxon>Brassiceae</taxon>
        <taxon>Brassica</taxon>
    </lineage>
</organism>
<sequence>MGSSSAVSTIVEKWREHPPASYSLKIQSFSRLENSTAFSDHKFQSRKFSSRGYKWRLIVYPKGNQKDNGSGFISMYVEIDSKSLMVFTPPTEIFAELRFFVYNKKENKYFTIQDVEVKRFNALRTVWGLVQVLPYVTFNNPENGYVFDGGQCEFGVDVIVAPPLTNWEIHSFNEKFSGPKFSWALKNFSELNVNNLTSDIFSMGGRKWVLRLYPKGDSRADGKWLSVYLELAASDTLKEDEKIFVQANLRVLDPLGSNHIEHKTELRKAYLDDKEHALNLEMEFKVVTGSDAEADKAQEFSLLVLIRQFVVAMIVLDTWQYFMHRYMHHNKFLYKHIHSQHHRLIVPYAYGALYNHPVEGLILDTVGGALSFLISGMSPRTSIFFFSFATIKTVDDHCGLCLPGNLFHMVFKNNSAYHDVHHQLYGSKYNFSQPFFSMWDRILGTYMPYSLEKREDGGFEARPTKEFKDD</sequence>
<dbReference type="SUPFAM" id="SSF49599">
    <property type="entry name" value="TRAF domain-like"/>
    <property type="match status" value="2"/>
</dbReference>
<feature type="domain" description="MATH" evidence="2">
    <location>
        <begin position="178"/>
        <end position="282"/>
    </location>
</feature>
<dbReference type="GO" id="GO:0005506">
    <property type="term" value="F:iron ion binding"/>
    <property type="evidence" value="ECO:0007669"/>
    <property type="project" value="InterPro"/>
</dbReference>
<dbReference type="InterPro" id="IPR008974">
    <property type="entry name" value="TRAF-like"/>
</dbReference>
<dbReference type="PANTHER" id="PTHR46162">
    <property type="entry name" value="TRAF-LIKE FAMILY PROTEIN"/>
    <property type="match status" value="1"/>
</dbReference>
<gene>
    <name evidence="3" type="ORF">F2Q70_00045155</name>
</gene>
<dbReference type="GO" id="GO:0016491">
    <property type="term" value="F:oxidoreductase activity"/>
    <property type="evidence" value="ECO:0007669"/>
    <property type="project" value="InterPro"/>
</dbReference>
<comment type="similarity">
    <text evidence="1">Belongs to the sterol desaturase family.</text>
</comment>
<dbReference type="Pfam" id="PF22486">
    <property type="entry name" value="MATH_2"/>
    <property type="match status" value="2"/>
</dbReference>
<protein>
    <recommendedName>
        <fullName evidence="2">MATH domain-containing protein</fullName>
    </recommendedName>
</protein>
<evidence type="ECO:0000259" key="2">
    <source>
        <dbReference type="PROSITE" id="PS50144"/>
    </source>
</evidence>